<dbReference type="AlphaFoldDB" id="A0A556ATX8"/>
<comment type="caution">
    <text evidence="4">The sequence shown here is derived from an EMBL/GenBank/DDBJ whole genome shotgun (WGS) entry which is preliminary data.</text>
</comment>
<sequence>MGVEVDEAAEARELEEYFRAQDPIDVAAAEWHTRREQGLTAAEQAEFEQWMAACPAHAAAFRRLDEGLAALRSLPADAIARVRASSCAAPTAVPARVGQAPRPGAGRSDSGKDARRGFSLNRALSRPALAALCCVAVLAGGLGWYQWQQPQVFADSYSVERGQREVVTLPDGTELAMDADTQAQVVLYRDRREVRIREGQIMFAVAPDSDKPFHVLAGPARVTVVGTRFCVRYRSAGMDAGAVNVAVEEGRVRVAGGHAPADGGPAPAVDLAAGQGLTVSPNGALGQAAAVAPSSIALWRKGLVRFENTPLADALLELERYGPTGLVIRNPAVAAMTIGGSYQIDRPGEFARMLTQILPVRLVQGPDGKTEIAAAS</sequence>
<evidence type="ECO:0000259" key="3">
    <source>
        <dbReference type="Pfam" id="PF16220"/>
    </source>
</evidence>
<proteinExistence type="predicted"/>
<dbReference type="Pfam" id="PF04773">
    <property type="entry name" value="FecR"/>
    <property type="match status" value="1"/>
</dbReference>
<evidence type="ECO:0000313" key="4">
    <source>
        <dbReference type="EMBL" id="TSH96398.1"/>
    </source>
</evidence>
<dbReference type="Proteomes" id="UP000318405">
    <property type="component" value="Unassembled WGS sequence"/>
</dbReference>
<dbReference type="PANTHER" id="PTHR30273">
    <property type="entry name" value="PERIPLASMIC SIGNAL SENSOR AND SIGMA FACTOR ACTIVATOR FECR-RELATED"/>
    <property type="match status" value="1"/>
</dbReference>
<reference evidence="4 5" key="1">
    <citation type="submission" date="2019-07" db="EMBL/GenBank/DDBJ databases">
        <title>Qingshengfaniella alkalisoli gen. nov., sp. nov., isolated from saline soil.</title>
        <authorList>
            <person name="Xu L."/>
            <person name="Huang X.-X."/>
            <person name="Sun J.-Q."/>
        </authorList>
    </citation>
    <scope>NUCLEOTIDE SEQUENCE [LARGE SCALE GENOMIC DNA]</scope>
    <source>
        <strain evidence="4 5">DSM 27279</strain>
    </source>
</reference>
<evidence type="ECO:0000313" key="5">
    <source>
        <dbReference type="Proteomes" id="UP000318405"/>
    </source>
</evidence>
<dbReference type="PIRSF" id="PIRSF018266">
    <property type="entry name" value="FecR"/>
    <property type="match status" value="1"/>
</dbReference>
<evidence type="ECO:0000256" key="1">
    <source>
        <dbReference type="SAM" id="MobiDB-lite"/>
    </source>
</evidence>
<dbReference type="RefSeq" id="WP_143947848.1">
    <property type="nucleotide sequence ID" value="NZ_BAABMB010000002.1"/>
</dbReference>
<dbReference type="OrthoDB" id="1100567at2"/>
<protein>
    <submittedName>
        <fullName evidence="4">DUF4880 domain-containing protein</fullName>
    </submittedName>
</protein>
<evidence type="ECO:0000259" key="2">
    <source>
        <dbReference type="Pfam" id="PF04773"/>
    </source>
</evidence>
<organism evidence="4 5">
    <name type="scientific">Verticiella sediminum</name>
    <dbReference type="NCBI Taxonomy" id="1247510"/>
    <lineage>
        <taxon>Bacteria</taxon>
        <taxon>Pseudomonadati</taxon>
        <taxon>Pseudomonadota</taxon>
        <taxon>Betaproteobacteria</taxon>
        <taxon>Burkholderiales</taxon>
        <taxon>Alcaligenaceae</taxon>
        <taxon>Verticiella</taxon>
    </lineage>
</organism>
<keyword evidence="5" id="KW-1185">Reference proteome</keyword>
<dbReference type="EMBL" id="VLTJ01000016">
    <property type="protein sequence ID" value="TSH96398.1"/>
    <property type="molecule type" value="Genomic_DNA"/>
</dbReference>
<dbReference type="InterPro" id="IPR006860">
    <property type="entry name" value="FecR"/>
</dbReference>
<dbReference type="GO" id="GO:0016989">
    <property type="term" value="F:sigma factor antagonist activity"/>
    <property type="evidence" value="ECO:0007669"/>
    <property type="project" value="TreeGrafter"/>
</dbReference>
<gene>
    <name evidence="4" type="ORF">FOZ76_09160</name>
</gene>
<feature type="region of interest" description="Disordered" evidence="1">
    <location>
        <begin position="92"/>
        <end position="114"/>
    </location>
</feature>
<dbReference type="InterPro" id="IPR012373">
    <property type="entry name" value="Ferrdict_sens_TM"/>
</dbReference>
<dbReference type="Gene3D" id="2.60.120.1440">
    <property type="match status" value="1"/>
</dbReference>
<name>A0A556ATX8_9BURK</name>
<feature type="domain" description="FecR protein" evidence="2">
    <location>
        <begin position="156"/>
        <end position="253"/>
    </location>
</feature>
<dbReference type="Pfam" id="PF16220">
    <property type="entry name" value="DUF4880"/>
    <property type="match status" value="1"/>
</dbReference>
<dbReference type="InterPro" id="IPR032623">
    <property type="entry name" value="FecR_N"/>
</dbReference>
<accession>A0A556ATX8</accession>
<dbReference type="PANTHER" id="PTHR30273:SF2">
    <property type="entry name" value="PROTEIN FECR"/>
    <property type="match status" value="1"/>
</dbReference>
<feature type="domain" description="FecR N-terminal" evidence="3">
    <location>
        <begin position="27"/>
        <end position="64"/>
    </location>
</feature>